<dbReference type="InterPro" id="IPR023210">
    <property type="entry name" value="NADP_OxRdtase_dom"/>
</dbReference>
<accession>A0A9P3GH74</accession>
<dbReference type="PRINTS" id="PR00069">
    <property type="entry name" value="ALDKETRDTASE"/>
</dbReference>
<dbReference type="InterPro" id="IPR020471">
    <property type="entry name" value="AKR"/>
</dbReference>
<feature type="domain" description="NADP-dependent oxidoreductase" evidence="2">
    <location>
        <begin position="12"/>
        <end position="326"/>
    </location>
</feature>
<dbReference type="Pfam" id="PF00248">
    <property type="entry name" value="Aldo_ket_red"/>
    <property type="match status" value="1"/>
</dbReference>
<dbReference type="AlphaFoldDB" id="A0A9P3GH74"/>
<evidence type="ECO:0000313" key="4">
    <source>
        <dbReference type="Proteomes" id="UP000703269"/>
    </source>
</evidence>
<dbReference type="InterPro" id="IPR036812">
    <property type="entry name" value="NAD(P)_OxRdtase_dom_sf"/>
</dbReference>
<organism evidence="3 4">
    <name type="scientific">Phanerochaete sordida</name>
    <dbReference type="NCBI Taxonomy" id="48140"/>
    <lineage>
        <taxon>Eukaryota</taxon>
        <taxon>Fungi</taxon>
        <taxon>Dikarya</taxon>
        <taxon>Basidiomycota</taxon>
        <taxon>Agaricomycotina</taxon>
        <taxon>Agaricomycetes</taxon>
        <taxon>Polyporales</taxon>
        <taxon>Phanerochaetaceae</taxon>
        <taxon>Phanerochaete</taxon>
    </lineage>
</organism>
<comment type="caution">
    <text evidence="3">The sequence shown here is derived from an EMBL/GenBank/DDBJ whole genome shotgun (WGS) entry which is preliminary data.</text>
</comment>
<proteinExistence type="predicted"/>
<protein>
    <submittedName>
        <fullName evidence="3">Aldo/keto reductase</fullName>
    </submittedName>
</protein>
<gene>
    <name evidence="3" type="ORF">PsYK624_117430</name>
</gene>
<dbReference type="EMBL" id="BPQB01000050">
    <property type="protein sequence ID" value="GJE95557.1"/>
    <property type="molecule type" value="Genomic_DNA"/>
</dbReference>
<keyword evidence="1" id="KW-0560">Oxidoreductase</keyword>
<sequence>MSRPEQKSSLNIVMGCMTFGAEGTEGCRVHDPKEVGAILDVFQAHGHYELDTARVYCYGTSEEMLTTVEWKKRGLVMGTKLYPTVAFKIPNIPQITHSPEDLRKHLDASLEALKTDCLDLWYLHGPDRSTPYEVTLKTVNELYKEGKFKRFGISNYMSWEVAEIVGICKANGYIQPTAYQGIYNAVHRAVEPELFPCLRKFGIAFYEFNPLGGGFFTGRYHSMQDEVEPGSRFDPTKMQGKGYRHRYWNEPYFKALATLEPVVQKHGLTLAEVALRWMSHHSLLKREHGDAIIIGASSLKHIEQNLIDLEKGPLPEEVVTALDEAWASVKGIASNYFH</sequence>
<dbReference type="PANTHER" id="PTHR43364">
    <property type="entry name" value="NADH-SPECIFIC METHYLGLYOXAL REDUCTASE-RELATED"/>
    <property type="match status" value="1"/>
</dbReference>
<dbReference type="OrthoDB" id="2310150at2759"/>
<evidence type="ECO:0000259" key="2">
    <source>
        <dbReference type="Pfam" id="PF00248"/>
    </source>
</evidence>
<reference evidence="3 4" key="1">
    <citation type="submission" date="2021-08" db="EMBL/GenBank/DDBJ databases">
        <title>Draft Genome Sequence of Phanerochaete sordida strain YK-624.</title>
        <authorList>
            <person name="Mori T."/>
            <person name="Dohra H."/>
            <person name="Suzuki T."/>
            <person name="Kawagishi H."/>
            <person name="Hirai H."/>
        </authorList>
    </citation>
    <scope>NUCLEOTIDE SEQUENCE [LARGE SCALE GENOMIC DNA]</scope>
    <source>
        <strain evidence="3 4">YK-624</strain>
    </source>
</reference>
<dbReference type="Gene3D" id="3.20.20.100">
    <property type="entry name" value="NADP-dependent oxidoreductase domain"/>
    <property type="match status" value="1"/>
</dbReference>
<keyword evidence="4" id="KW-1185">Reference proteome</keyword>
<dbReference type="CDD" id="cd19075">
    <property type="entry name" value="AKR_AKR7A1-5"/>
    <property type="match status" value="1"/>
</dbReference>
<evidence type="ECO:0000256" key="1">
    <source>
        <dbReference type="ARBA" id="ARBA00023002"/>
    </source>
</evidence>
<evidence type="ECO:0000313" key="3">
    <source>
        <dbReference type="EMBL" id="GJE95557.1"/>
    </source>
</evidence>
<name>A0A9P3GH74_9APHY</name>
<dbReference type="Proteomes" id="UP000703269">
    <property type="component" value="Unassembled WGS sequence"/>
</dbReference>
<dbReference type="PANTHER" id="PTHR43364:SF4">
    <property type="entry name" value="NAD(P)-LINKED OXIDOREDUCTASE SUPERFAMILY PROTEIN"/>
    <property type="match status" value="1"/>
</dbReference>
<dbReference type="SUPFAM" id="SSF51430">
    <property type="entry name" value="NAD(P)-linked oxidoreductase"/>
    <property type="match status" value="1"/>
</dbReference>
<dbReference type="InterPro" id="IPR050523">
    <property type="entry name" value="AKR_Detox_Biosynth"/>
</dbReference>
<dbReference type="GO" id="GO:0016491">
    <property type="term" value="F:oxidoreductase activity"/>
    <property type="evidence" value="ECO:0007669"/>
    <property type="project" value="UniProtKB-KW"/>
</dbReference>